<reference evidence="2" key="1">
    <citation type="submission" date="2019-12" db="EMBL/GenBank/DDBJ databases">
        <title>An insight into the sialome of adult female Ixodes ricinus ticks feeding for 6 days.</title>
        <authorList>
            <person name="Perner J."/>
            <person name="Ribeiro J.M.C."/>
        </authorList>
    </citation>
    <scope>NUCLEOTIDE SEQUENCE</scope>
    <source>
        <strain evidence="2">Semi-engorged</strain>
        <tissue evidence="2">Salivary glands</tissue>
    </source>
</reference>
<evidence type="ECO:0000313" key="2">
    <source>
        <dbReference type="EMBL" id="MXU96509.1"/>
    </source>
</evidence>
<dbReference type="EMBL" id="GIFC01014426">
    <property type="protein sequence ID" value="MXU96509.1"/>
    <property type="molecule type" value="Transcribed_RNA"/>
</dbReference>
<keyword evidence="1" id="KW-0732">Signal</keyword>
<protein>
    <submittedName>
        <fullName evidence="2">Putative secreted protein</fullName>
    </submittedName>
</protein>
<feature type="chain" id="PRO_5025527697" evidence="1">
    <location>
        <begin position="30"/>
        <end position="218"/>
    </location>
</feature>
<evidence type="ECO:0000256" key="1">
    <source>
        <dbReference type="SAM" id="SignalP"/>
    </source>
</evidence>
<organism evidence="2">
    <name type="scientific">Ixodes ricinus</name>
    <name type="common">Common tick</name>
    <name type="synonym">Acarus ricinus</name>
    <dbReference type="NCBI Taxonomy" id="34613"/>
    <lineage>
        <taxon>Eukaryota</taxon>
        <taxon>Metazoa</taxon>
        <taxon>Ecdysozoa</taxon>
        <taxon>Arthropoda</taxon>
        <taxon>Chelicerata</taxon>
        <taxon>Arachnida</taxon>
        <taxon>Acari</taxon>
        <taxon>Parasitiformes</taxon>
        <taxon>Ixodida</taxon>
        <taxon>Ixodoidea</taxon>
        <taxon>Ixodidae</taxon>
        <taxon>Ixodinae</taxon>
        <taxon>Ixodes</taxon>
    </lineage>
</organism>
<dbReference type="AlphaFoldDB" id="A0A6B0V3C5"/>
<feature type="signal peptide" evidence="1">
    <location>
        <begin position="1"/>
        <end position="29"/>
    </location>
</feature>
<accession>A0A6B0V3C5</accession>
<proteinExistence type="predicted"/>
<sequence length="218" mass="25077">MMNWFKVCRNLWRWIVLPDCGWVLGQMEAFQCLCDVMEALSSSLMNRRSCFSGLVFQFISQCKVILRHILASIDVTILFFKCSNPKCLSRNSQLAFSFFQVPLCCGGLIQVDWGRKYRMLVQSYIANAVEVVLGCINNIIYVTGCKQVELCTFIFFIGRFCTRWQRTAVDPSTVLFSLFLVFPCETWSNSLALSPAHAIEELYSDALADWFEKVFQGR</sequence>
<name>A0A6B0V3C5_IXORI</name>